<dbReference type="Pfam" id="PF00590">
    <property type="entry name" value="TP_methylase"/>
    <property type="match status" value="1"/>
</dbReference>
<dbReference type="Gene3D" id="3.40.1010.10">
    <property type="entry name" value="Cobalt-precorrin-4 Transmethylase, Domain 1"/>
    <property type="match status" value="1"/>
</dbReference>
<dbReference type="GO" id="GO:0032259">
    <property type="term" value="P:methylation"/>
    <property type="evidence" value="ECO:0007669"/>
    <property type="project" value="UniProtKB-KW"/>
</dbReference>
<dbReference type="CDD" id="cd19916">
    <property type="entry name" value="OphMA_like"/>
    <property type="match status" value="1"/>
</dbReference>
<dbReference type="AlphaFoldDB" id="A0A1G8UHY9"/>
<dbReference type="InterPro" id="IPR000878">
    <property type="entry name" value="4pyrrol_Mease"/>
</dbReference>
<reference evidence="3" key="1">
    <citation type="submission" date="2016-10" db="EMBL/GenBank/DDBJ databases">
        <authorList>
            <person name="Varghese N."/>
            <person name="Submissions S."/>
        </authorList>
    </citation>
    <scope>NUCLEOTIDE SEQUENCE [LARGE SCALE GENOMIC DNA]</scope>
    <source>
        <strain evidence="3">DSM 23317</strain>
    </source>
</reference>
<dbReference type="InterPro" id="IPR014777">
    <property type="entry name" value="4pyrrole_Mease_sub1"/>
</dbReference>
<evidence type="ECO:0000313" key="2">
    <source>
        <dbReference type="EMBL" id="SDJ53476.1"/>
    </source>
</evidence>
<evidence type="ECO:0000313" key="3">
    <source>
        <dbReference type="Proteomes" id="UP000199527"/>
    </source>
</evidence>
<accession>A0A1G8UHY9</accession>
<organism evidence="2 3">
    <name type="scientific">Ferrimonas sediminum</name>
    <dbReference type="NCBI Taxonomy" id="718193"/>
    <lineage>
        <taxon>Bacteria</taxon>
        <taxon>Pseudomonadati</taxon>
        <taxon>Pseudomonadota</taxon>
        <taxon>Gammaproteobacteria</taxon>
        <taxon>Alteromonadales</taxon>
        <taxon>Ferrimonadaceae</taxon>
        <taxon>Ferrimonas</taxon>
    </lineage>
</organism>
<keyword evidence="2" id="KW-0808">Transferase</keyword>
<dbReference type="Proteomes" id="UP000199527">
    <property type="component" value="Unassembled WGS sequence"/>
</dbReference>
<proteinExistence type="predicted"/>
<keyword evidence="2" id="KW-0489">Methyltransferase</keyword>
<name>A0A1G8UHY9_9GAMM</name>
<protein>
    <submittedName>
        <fullName evidence="2">Tetrapyrrole (Corrin/Porphyrin) Methylases</fullName>
    </submittedName>
</protein>
<gene>
    <name evidence="2" type="ORF">SAMN04488540_10998</name>
</gene>
<dbReference type="InterPro" id="IPR035996">
    <property type="entry name" value="4pyrrol_Methylase_sf"/>
</dbReference>
<dbReference type="SUPFAM" id="SSF53790">
    <property type="entry name" value="Tetrapyrrole methylase"/>
    <property type="match status" value="1"/>
</dbReference>
<dbReference type="OrthoDB" id="1459304at2"/>
<sequence length="269" mass="29734">MTQGRLDVVGLGISIPRHTSKFTESQIRHADQVYYLVGHPVAEEYIEGLNPKARSLQRHYHEQSSRPKSYRAMTDEVVSAVAAGQRVVLALYGHPNVFASISKWSVNEVRTLGLPAQNHPGIGADGCLMADLNIDPGNRGMCHFEAGFLAMFQVPPTPHCYMVLWQIAVAGDTSCTSFEGEASQRQVLVDKLLKYYPQDHPVCLYEAATLPVTEPRMDWVALKNLASAPMKQYTTAVMPPCEALQPDEEALARLGATVDDIREKISNRS</sequence>
<dbReference type="EMBL" id="FNEM01000009">
    <property type="protein sequence ID" value="SDJ53476.1"/>
    <property type="molecule type" value="Genomic_DNA"/>
</dbReference>
<dbReference type="GO" id="GO:0008168">
    <property type="term" value="F:methyltransferase activity"/>
    <property type="evidence" value="ECO:0007669"/>
    <property type="project" value="UniProtKB-KW"/>
</dbReference>
<keyword evidence="3" id="KW-1185">Reference proteome</keyword>
<evidence type="ECO:0000259" key="1">
    <source>
        <dbReference type="Pfam" id="PF00590"/>
    </source>
</evidence>
<feature type="domain" description="Tetrapyrrole methylase" evidence="1">
    <location>
        <begin position="8"/>
        <end position="211"/>
    </location>
</feature>
<dbReference type="RefSeq" id="WP_090365475.1">
    <property type="nucleotide sequence ID" value="NZ_FNEM01000009.1"/>
</dbReference>